<evidence type="ECO:0000313" key="2">
    <source>
        <dbReference type="EMBL" id="PPU60764.1"/>
    </source>
</evidence>
<dbReference type="Proteomes" id="UP000237872">
    <property type="component" value="Unassembled WGS sequence"/>
</dbReference>
<dbReference type="RefSeq" id="WP_104542729.1">
    <property type="nucleotide sequence ID" value="NZ_JBJGBS010000014.1"/>
</dbReference>
<gene>
    <name evidence="1" type="ORF">ACI6Q5_05575</name>
    <name evidence="2" type="ORF">XcodCFBP4690_16925</name>
</gene>
<organism evidence="2 3">
    <name type="scientific">Xanthomonas codiaei</name>
    <dbReference type="NCBI Taxonomy" id="56463"/>
    <lineage>
        <taxon>Bacteria</taxon>
        <taxon>Pseudomonadati</taxon>
        <taxon>Pseudomonadota</taxon>
        <taxon>Gammaproteobacteria</taxon>
        <taxon>Lysobacterales</taxon>
        <taxon>Lysobacteraceae</taxon>
        <taxon>Xanthomonas</taxon>
    </lineage>
</organism>
<reference evidence="1 4" key="2">
    <citation type="submission" date="2024-11" db="EMBL/GenBank/DDBJ databases">
        <title>Genome sequencing of Xanthomonas codiaei.</title>
        <authorList>
            <person name="Studholme D.J."/>
        </authorList>
    </citation>
    <scope>NUCLEOTIDE SEQUENCE [LARGE SCALE GENOMIC DNA]</scope>
    <source>
        <strain evidence="1 4">NCPPB 4350</strain>
    </source>
</reference>
<evidence type="ECO:0000313" key="1">
    <source>
        <dbReference type="EMBL" id="MFO3704453.1"/>
    </source>
</evidence>
<reference evidence="2 3" key="1">
    <citation type="submission" date="2016-08" db="EMBL/GenBank/DDBJ databases">
        <authorList>
            <person name="Seilhamer J.J."/>
        </authorList>
    </citation>
    <scope>NUCLEOTIDE SEQUENCE [LARGE SCALE GENOMIC DNA]</scope>
    <source>
        <strain evidence="2 3">CFBP4690</strain>
    </source>
</reference>
<evidence type="ECO:0000313" key="4">
    <source>
        <dbReference type="Proteomes" id="UP001637990"/>
    </source>
</evidence>
<evidence type="ECO:0000313" key="3">
    <source>
        <dbReference type="Proteomes" id="UP000237872"/>
    </source>
</evidence>
<dbReference type="InterPro" id="IPR015315">
    <property type="entry name" value="DUF1963"/>
</dbReference>
<accession>A0A2S7CGV7</accession>
<proteinExistence type="predicted"/>
<keyword evidence="4" id="KW-1185">Reference proteome</keyword>
<dbReference type="InterPro" id="IPR035948">
    <property type="entry name" value="YwqG-like_sf"/>
</dbReference>
<dbReference type="Gene3D" id="2.30.320.10">
    <property type="entry name" value="YwqG-like"/>
    <property type="match status" value="2"/>
</dbReference>
<dbReference type="Pfam" id="PF09234">
    <property type="entry name" value="DUF1963"/>
    <property type="match status" value="2"/>
</dbReference>
<name>A0A2S7CGV7_9XANT</name>
<comment type="caution">
    <text evidence="2">The sequence shown here is derived from an EMBL/GenBank/DDBJ whole genome shotgun (WGS) entry which is preliminary data.</text>
</comment>
<dbReference type="AlphaFoldDB" id="A0A2S7CGV7"/>
<dbReference type="EMBL" id="JBJGBS010000014">
    <property type="protein sequence ID" value="MFO3704453.1"/>
    <property type="molecule type" value="Genomic_DNA"/>
</dbReference>
<sequence length="454" mass="51409">MEMKAHSPYDASLRDHQAELALDSYFDKHRKTGIVLQRIYPPTAFPRVRSRLGGLPQLPQGLEWPVGESYGESAPMHFIAQIDCAELPRIDTSMPQRGMLFFFAVNDEEQIWDTDKPQDRVRVLYAEDVPEQQPERQAPEQLRPILDIDAADSPYSEPGWLLPGERGPRLQVRWPLVARRMDTWPQGMLLQDAPPGNDTNAYLRRWSELRLGAAVAATGLMPKAGAIFHWERPLSESWKFPAQWLGYQGDFPQVGIIIDRLARTIGNARSRKTRHFDAHPDVLEWVERASRLGWGNVPDEATRQAFRTWIVDQIGDDPDGATLTDVTMGRAFTDGLLATVAHIASLPEAIPLIPAWLYRDLEGEHLPYAESHRYYPDGRRRCAEVNVHQMLGHVPLLQGAMPDIEGDPICLLQLGWDPAIDLKFGDCGQATFWIAREDLEARNFERVAAVVEGH</sequence>
<dbReference type="PANTHER" id="PTHR36436">
    <property type="entry name" value="SLL5081 PROTEIN"/>
    <property type="match status" value="1"/>
</dbReference>
<dbReference type="OrthoDB" id="4929513at2"/>
<protein>
    <submittedName>
        <fullName evidence="1">DUF1963 domain-containing protein</fullName>
    </submittedName>
</protein>
<dbReference type="Proteomes" id="UP001637990">
    <property type="component" value="Unassembled WGS sequence"/>
</dbReference>
<dbReference type="SUPFAM" id="SSF103032">
    <property type="entry name" value="Hypothetical protein YwqG"/>
    <property type="match status" value="2"/>
</dbReference>
<dbReference type="PANTHER" id="PTHR36436:SF6">
    <property type="entry name" value="SLL5081 PROTEIN"/>
    <property type="match status" value="1"/>
</dbReference>
<dbReference type="EMBL" id="MDEC01000027">
    <property type="protein sequence ID" value="PPU60764.1"/>
    <property type="molecule type" value="Genomic_DNA"/>
</dbReference>